<gene>
    <name evidence="5" type="primary">LOC110989509</name>
</gene>
<dbReference type="Proteomes" id="UP000694845">
    <property type="component" value="Unplaced"/>
</dbReference>
<dbReference type="InterPro" id="IPR036875">
    <property type="entry name" value="Znf_CCHC_sf"/>
</dbReference>
<dbReference type="GO" id="GO:0003824">
    <property type="term" value="F:catalytic activity"/>
    <property type="evidence" value="ECO:0007669"/>
    <property type="project" value="InterPro"/>
</dbReference>
<dbReference type="GO" id="GO:0002218">
    <property type="term" value="P:activation of innate immune response"/>
    <property type="evidence" value="ECO:0007669"/>
    <property type="project" value="InterPro"/>
</dbReference>
<dbReference type="GO" id="GO:0003690">
    <property type="term" value="F:double-stranded DNA binding"/>
    <property type="evidence" value="ECO:0007669"/>
    <property type="project" value="InterPro"/>
</dbReference>
<dbReference type="GO" id="GO:0003723">
    <property type="term" value="F:RNA binding"/>
    <property type="evidence" value="ECO:0007669"/>
    <property type="project" value="InterPro"/>
</dbReference>
<dbReference type="SUPFAM" id="SSF57756">
    <property type="entry name" value="Retrovirus zinc finger-like domains"/>
    <property type="match status" value="1"/>
</dbReference>
<name>A0A8B7ZY10_ACAPL</name>
<dbReference type="Pfam" id="PF03372">
    <property type="entry name" value="Exo_endo_phos"/>
    <property type="match status" value="1"/>
</dbReference>
<evidence type="ECO:0000313" key="4">
    <source>
        <dbReference type="Proteomes" id="UP000694845"/>
    </source>
</evidence>
<accession>A0A8B7ZY10</accession>
<proteinExistence type="predicted"/>
<evidence type="ECO:0000256" key="2">
    <source>
        <dbReference type="SAM" id="MobiDB-lite"/>
    </source>
</evidence>
<dbReference type="Pfam" id="PF00098">
    <property type="entry name" value="zf-CCHC"/>
    <property type="match status" value="2"/>
</dbReference>
<dbReference type="GO" id="GO:0008270">
    <property type="term" value="F:zinc ion binding"/>
    <property type="evidence" value="ECO:0007669"/>
    <property type="project" value="UniProtKB-KW"/>
</dbReference>
<dbReference type="InterPro" id="IPR001878">
    <property type="entry name" value="Znf_CCHC"/>
</dbReference>
<evidence type="ECO:0000259" key="3">
    <source>
        <dbReference type="PROSITE" id="PS50158"/>
    </source>
</evidence>
<feature type="domain" description="CCHC-type" evidence="3">
    <location>
        <begin position="86"/>
        <end position="101"/>
    </location>
</feature>
<dbReference type="InterPro" id="IPR005135">
    <property type="entry name" value="Endo/exonuclease/phosphatase"/>
</dbReference>
<keyword evidence="4" id="KW-1185">Reference proteome</keyword>
<keyword evidence="1" id="KW-0862">Zinc</keyword>
<dbReference type="AlphaFoldDB" id="A0A8B7ZY10"/>
<dbReference type="PROSITE" id="PS50158">
    <property type="entry name" value="ZF_CCHC"/>
    <property type="match status" value="2"/>
</dbReference>
<keyword evidence="1" id="KW-0863">Zinc-finger</keyword>
<sequence length="564" mass="61553">MVTRFNDIVIITIHYISMCIHDSIVRSILSEFGEVIAGRFTTYGDNPTVFNGTRQYKMKLTKPIPTVLRIGDRNAWVSYPGQIRTCARCGEQGHYARDCTNTKCFKCLQIGHVAGDCPNQVICTICRMEGHSFRYCPKSFAKAVQPDRAWSSVSSNPSTSSGDQVAIAPDASSKEKGLKELPAGKCLKCKQSAGPFHPSICCFSCKLPLSFSKPFSILECAACKGVNGQPSLVCHRDSCKSVQAPESNDGFRVVRRRKRAAKRSSSPPVQPSTKKATPMPSSTGGGGETAPTAADIFGSDLDSVSSMDSCPARDPVRTHSSSSTSASDLSSSENSGDESTFDRDSTSDDEAAGIDSRVQKKVRQHLMALDLPGFSEPTDSQGRIVCCSLDGPGWCAKLIGVYAPNNPLHRRNFFLNLSNFLTGNGPFILAGDFNCVLNSSLDRIGTSTLSCDIGSQELQHLCDDMSLIDPWRVSHPNLHEYTWRNASNSFCSRFDRLYISNCLSCSSAVHLPVFFSDHDGAVLNLRPASVPERGKGFWKCNTSTLSDPIFQSDFKSAYVGWRLR</sequence>
<evidence type="ECO:0000313" key="5">
    <source>
        <dbReference type="RefSeq" id="XP_022109640.1"/>
    </source>
</evidence>
<feature type="compositionally biased region" description="Low complexity" evidence="2">
    <location>
        <begin position="320"/>
        <end position="338"/>
    </location>
</feature>
<organism evidence="4 5">
    <name type="scientific">Acanthaster planci</name>
    <name type="common">Crown-of-thorns starfish</name>
    <dbReference type="NCBI Taxonomy" id="133434"/>
    <lineage>
        <taxon>Eukaryota</taxon>
        <taxon>Metazoa</taxon>
        <taxon>Echinodermata</taxon>
        <taxon>Eleutherozoa</taxon>
        <taxon>Asterozoa</taxon>
        <taxon>Asteroidea</taxon>
        <taxon>Valvatacea</taxon>
        <taxon>Valvatida</taxon>
        <taxon>Acanthasteridae</taxon>
        <taxon>Acanthaster</taxon>
    </lineage>
</organism>
<dbReference type="PANTHER" id="PTHR22639:SF3">
    <property type="entry name" value="ZINC FINGER CCHC DOMAIN-CONTAINING PROTEIN 3"/>
    <property type="match status" value="1"/>
</dbReference>
<dbReference type="RefSeq" id="XP_022109640.1">
    <property type="nucleotide sequence ID" value="XM_022253948.1"/>
</dbReference>
<dbReference type="InterPro" id="IPR042509">
    <property type="entry name" value="ZCCHC3"/>
</dbReference>
<dbReference type="SMART" id="SM00343">
    <property type="entry name" value="ZnF_C2HC"/>
    <property type="match status" value="3"/>
</dbReference>
<dbReference type="KEGG" id="aplc:110989509"/>
<protein>
    <submittedName>
        <fullName evidence="5">Uncharacterized protein LOC110989509 isoform X1</fullName>
    </submittedName>
</protein>
<feature type="compositionally biased region" description="Polar residues" evidence="2">
    <location>
        <begin position="271"/>
        <end position="282"/>
    </location>
</feature>
<dbReference type="GeneID" id="110989509"/>
<feature type="compositionally biased region" description="Basic residues" evidence="2">
    <location>
        <begin position="253"/>
        <end position="262"/>
    </location>
</feature>
<dbReference type="PANTHER" id="PTHR22639">
    <property type="entry name" value="GAG-RELATED PROTEIN"/>
    <property type="match status" value="1"/>
</dbReference>
<dbReference type="Gene3D" id="4.10.60.10">
    <property type="entry name" value="Zinc finger, CCHC-type"/>
    <property type="match status" value="2"/>
</dbReference>
<dbReference type="Gene3D" id="3.60.10.10">
    <property type="entry name" value="Endonuclease/exonuclease/phosphatase"/>
    <property type="match status" value="1"/>
</dbReference>
<feature type="domain" description="CCHC-type" evidence="3">
    <location>
        <begin position="103"/>
        <end position="119"/>
    </location>
</feature>
<evidence type="ECO:0000256" key="1">
    <source>
        <dbReference type="PROSITE-ProRule" id="PRU00047"/>
    </source>
</evidence>
<dbReference type="InterPro" id="IPR036691">
    <property type="entry name" value="Endo/exonu/phosph_ase_sf"/>
</dbReference>
<reference evidence="5" key="1">
    <citation type="submission" date="2025-08" db="UniProtKB">
        <authorList>
            <consortium name="RefSeq"/>
        </authorList>
    </citation>
    <scope>IDENTIFICATION</scope>
</reference>
<feature type="region of interest" description="Disordered" evidence="2">
    <location>
        <begin position="242"/>
        <end position="357"/>
    </location>
</feature>
<dbReference type="SUPFAM" id="SSF56219">
    <property type="entry name" value="DNase I-like"/>
    <property type="match status" value="1"/>
</dbReference>
<dbReference type="OrthoDB" id="8961218at2759"/>
<keyword evidence="1" id="KW-0479">Metal-binding</keyword>
<dbReference type="OMA" id="HESTIVP"/>